<gene>
    <name evidence="1" type="ORF">A9F13_01g08921</name>
</gene>
<protein>
    <submittedName>
        <fullName evidence="1">Uncharacterized protein</fullName>
    </submittedName>
</protein>
<reference evidence="1 2" key="1">
    <citation type="submission" date="2017-04" db="EMBL/GenBank/DDBJ databases">
        <title>Draft genome of the yeast Clavispora lusitaniae type strain CBS 6936.</title>
        <authorList>
            <person name="Durrens P."/>
            <person name="Klopp C."/>
            <person name="Biteau N."/>
            <person name="Fitton-Ouhabi V."/>
            <person name="Dementhon K."/>
            <person name="Accoceberry I."/>
            <person name="Sherman D.J."/>
            <person name="Noel T."/>
        </authorList>
    </citation>
    <scope>NUCLEOTIDE SEQUENCE [LARGE SCALE GENOMIC DNA]</scope>
    <source>
        <strain evidence="1 2">CBS 6936</strain>
    </source>
</reference>
<dbReference type="EMBL" id="LYUB02000001">
    <property type="protein sequence ID" value="OVF11384.1"/>
    <property type="molecule type" value="Genomic_DNA"/>
</dbReference>
<proteinExistence type="predicted"/>
<dbReference type="KEGG" id="clus:A9F13_01g08921"/>
<evidence type="ECO:0000313" key="1">
    <source>
        <dbReference type="EMBL" id="OVF11384.1"/>
    </source>
</evidence>
<dbReference type="Proteomes" id="UP000195602">
    <property type="component" value="Unassembled WGS sequence"/>
</dbReference>
<name>A0AA91Q532_CLALS</name>
<evidence type="ECO:0000313" key="2">
    <source>
        <dbReference type="Proteomes" id="UP000195602"/>
    </source>
</evidence>
<dbReference type="AlphaFoldDB" id="A0AA91Q532"/>
<organism evidence="1 2">
    <name type="scientific">Clavispora lusitaniae</name>
    <name type="common">Candida lusitaniae</name>
    <dbReference type="NCBI Taxonomy" id="36911"/>
    <lineage>
        <taxon>Eukaryota</taxon>
        <taxon>Fungi</taxon>
        <taxon>Dikarya</taxon>
        <taxon>Ascomycota</taxon>
        <taxon>Saccharomycotina</taxon>
        <taxon>Pichiomycetes</taxon>
        <taxon>Metschnikowiaceae</taxon>
        <taxon>Clavispora</taxon>
    </lineage>
</organism>
<accession>A0AA91Q532</accession>
<comment type="caution">
    <text evidence="1">The sequence shown here is derived from an EMBL/GenBank/DDBJ whole genome shotgun (WGS) entry which is preliminary data.</text>
</comment>
<sequence>MHAGVIEPHGGKDWFSNRSKNFTGQAYEWGRIYTGTERAKDFDGTETSAVEEMRNLSGVCSSCQTRACEPRGHCTSEVQSYYWRGYVWKSPLAAD</sequence>